<evidence type="ECO:0000313" key="1">
    <source>
        <dbReference type="EMBL" id="KAK8161954.1"/>
    </source>
</evidence>
<keyword evidence="2" id="KW-1185">Reference proteome</keyword>
<name>A0ABR1XP06_9PEZI</name>
<proteinExistence type="predicted"/>
<gene>
    <name evidence="1" type="ORF">IWX90DRAFT_416953</name>
</gene>
<accession>A0ABR1XP06</accession>
<evidence type="ECO:0000313" key="2">
    <source>
        <dbReference type="Proteomes" id="UP001456524"/>
    </source>
</evidence>
<comment type="caution">
    <text evidence="1">The sequence shown here is derived from an EMBL/GenBank/DDBJ whole genome shotgun (WGS) entry which is preliminary data.</text>
</comment>
<dbReference type="EMBL" id="JBBWUH010000007">
    <property type="protein sequence ID" value="KAK8161954.1"/>
    <property type="molecule type" value="Genomic_DNA"/>
</dbReference>
<dbReference type="Proteomes" id="UP001456524">
    <property type="component" value="Unassembled WGS sequence"/>
</dbReference>
<protein>
    <submittedName>
        <fullName evidence="1">Uncharacterized protein</fullName>
    </submittedName>
</protein>
<sequence length="239" mass="28391">MMTTTSPPEMPRRVVLVNETHYLDRLEEDQARYFHYEKDEVFVLPKDDCKLLALNCFIVHNIEGKFKEILLGDVPHTTKKAYWLYRKFMAEVGRHQRLVLTRVRDRAQEEFDNKHGFEEHWVPVYKRDPLELANGMWETVSSPVDLEAILDPPAETDDDVKDFMAHWRECIFHTWTKTAEATFGDLFYRYKNKTLYRGSLDREDSKLKFWKSLSDRLSPLAIEYLPVTSTAVRWEPDDL</sequence>
<organism evidence="1 2">
    <name type="scientific">Phyllosticta citrichinensis</name>
    <dbReference type="NCBI Taxonomy" id="1130410"/>
    <lineage>
        <taxon>Eukaryota</taxon>
        <taxon>Fungi</taxon>
        <taxon>Dikarya</taxon>
        <taxon>Ascomycota</taxon>
        <taxon>Pezizomycotina</taxon>
        <taxon>Dothideomycetes</taxon>
        <taxon>Dothideomycetes incertae sedis</taxon>
        <taxon>Botryosphaeriales</taxon>
        <taxon>Phyllostictaceae</taxon>
        <taxon>Phyllosticta</taxon>
    </lineage>
</organism>
<reference evidence="1 2" key="1">
    <citation type="journal article" date="2022" name="G3 (Bethesda)">
        <title>Enemy or ally: a genomic approach to elucidate the lifestyle of Phyllosticta citrichinaensis.</title>
        <authorList>
            <person name="Buijs V.A."/>
            <person name="Groenewald J.Z."/>
            <person name="Haridas S."/>
            <person name="LaButti K.M."/>
            <person name="Lipzen A."/>
            <person name="Martin F.M."/>
            <person name="Barry K."/>
            <person name="Grigoriev I.V."/>
            <person name="Crous P.W."/>
            <person name="Seidl M.F."/>
        </authorList>
    </citation>
    <scope>NUCLEOTIDE SEQUENCE [LARGE SCALE GENOMIC DNA]</scope>
    <source>
        <strain evidence="1 2">CBS 129764</strain>
    </source>
</reference>